<evidence type="ECO:0000256" key="2">
    <source>
        <dbReference type="ARBA" id="ARBA00022475"/>
    </source>
</evidence>
<keyword evidence="5 12" id="KW-0812">Transmembrane</keyword>
<comment type="subcellular location">
    <subcellularLocation>
        <location evidence="1">Cell membrane</location>
        <topology evidence="1">Multi-pass membrane protein</topology>
    </subcellularLocation>
</comment>
<evidence type="ECO:0000259" key="13">
    <source>
        <dbReference type="Pfam" id="PF02518"/>
    </source>
</evidence>
<evidence type="ECO:0000256" key="4">
    <source>
        <dbReference type="ARBA" id="ARBA00022679"/>
    </source>
</evidence>
<feature type="domain" description="Signal transduction histidine kinase internal region" evidence="14">
    <location>
        <begin position="358"/>
        <end position="438"/>
    </location>
</feature>
<keyword evidence="9 12" id="KW-1133">Transmembrane helix</keyword>
<dbReference type="SUPFAM" id="SSF55874">
    <property type="entry name" value="ATPase domain of HSP90 chaperone/DNA topoisomerase II/histidine kinase"/>
    <property type="match status" value="1"/>
</dbReference>
<sequence>MEKWRNCKFRTQLFASFTLVIGIIILSLGIILYIYLGSSYREQEEEILTTQAKQVAINTDSCLAYYEAYMNLLQKDSHFLNLLKADTYEEASEYLKKMTAEFMTLNSGRISEINLYKQGFYDEKHENFRKNHKAFVREQLGKSEYAYEGTYLNDKNEKVFSFYKRIYQPNPKRWYYIEFRIYETELYRFFNEDKSGNDIVIYNGDAVMSMSDRSYFSKELQRRKINPEGAFILKDSNGKIPILAETDNGWKVVVNTDLNYLKRGLWEVFGRMLPIIFLIIVASFFIVSFISNQLNKRLGIIQKRIMAIGHDEYEENAKTQTEGLNEFKVLESEIDRTKLHINQLLVEIENRNKSKRTAEMVALRAQINSHFLFNALATLKWLTRSEEGTRILPEAIEKLAVFLRYSISMQENQVELKRELQQLEAYVYLQKLKCGDELNVVVDIDDELLNCVTVKLILQPLLENAILHGRKEDGSVLNITIYSLYDDTYYDLVVEDDGNGMTQERISLVKDGSVGGKNGSYGLKNVMDRIDICTGGEGEVTIESEIDKFTKIVVKQKR</sequence>
<feature type="domain" description="Histidine kinase/HSP90-like ATPase" evidence="13">
    <location>
        <begin position="454"/>
        <end position="555"/>
    </location>
</feature>
<dbReference type="PANTHER" id="PTHR34220:SF11">
    <property type="entry name" value="SENSOR PROTEIN KINASE HPTS"/>
    <property type="match status" value="1"/>
</dbReference>
<evidence type="ECO:0000313" key="17">
    <source>
        <dbReference type="Proteomes" id="UP000095651"/>
    </source>
</evidence>
<evidence type="ECO:0000256" key="11">
    <source>
        <dbReference type="ARBA" id="ARBA00023136"/>
    </source>
</evidence>
<dbReference type="Proteomes" id="UP000261257">
    <property type="component" value="Unassembled WGS sequence"/>
</dbReference>
<keyword evidence="2" id="KW-1003">Cell membrane</keyword>
<dbReference type="Pfam" id="PF06580">
    <property type="entry name" value="His_kinase"/>
    <property type="match status" value="1"/>
</dbReference>
<dbReference type="PANTHER" id="PTHR34220">
    <property type="entry name" value="SENSOR HISTIDINE KINASE YPDA"/>
    <property type="match status" value="1"/>
</dbReference>
<evidence type="ECO:0000256" key="1">
    <source>
        <dbReference type="ARBA" id="ARBA00004651"/>
    </source>
</evidence>
<gene>
    <name evidence="15" type="primary">ypdA_14</name>
    <name evidence="16" type="ORF">DXC39_11105</name>
    <name evidence="15" type="ORF">ERS852407_02345</name>
</gene>
<dbReference type="InterPro" id="IPR003594">
    <property type="entry name" value="HATPase_dom"/>
</dbReference>
<keyword evidence="4" id="KW-0808">Transferase</keyword>
<evidence type="ECO:0000313" key="16">
    <source>
        <dbReference type="EMBL" id="RGM05360.1"/>
    </source>
</evidence>
<evidence type="ECO:0000256" key="12">
    <source>
        <dbReference type="SAM" id="Phobius"/>
    </source>
</evidence>
<dbReference type="GO" id="GO:0005524">
    <property type="term" value="F:ATP binding"/>
    <property type="evidence" value="ECO:0007669"/>
    <property type="project" value="UniProtKB-KW"/>
</dbReference>
<reference evidence="15 17" key="1">
    <citation type="submission" date="2015-09" db="EMBL/GenBank/DDBJ databases">
        <authorList>
            <consortium name="Pathogen Informatics"/>
        </authorList>
    </citation>
    <scope>NUCLEOTIDE SEQUENCE [LARGE SCALE GENOMIC DNA]</scope>
    <source>
        <strain evidence="15 17">2789STDY5608850</strain>
    </source>
</reference>
<dbReference type="GO" id="GO:0005886">
    <property type="term" value="C:plasma membrane"/>
    <property type="evidence" value="ECO:0007669"/>
    <property type="project" value="UniProtKB-SubCell"/>
</dbReference>
<evidence type="ECO:0000256" key="5">
    <source>
        <dbReference type="ARBA" id="ARBA00022692"/>
    </source>
</evidence>
<dbReference type="Gene3D" id="3.30.565.10">
    <property type="entry name" value="Histidine kinase-like ATPase, C-terminal domain"/>
    <property type="match status" value="1"/>
</dbReference>
<dbReference type="Proteomes" id="UP000095651">
    <property type="component" value="Unassembled WGS sequence"/>
</dbReference>
<organism evidence="15 17">
    <name type="scientific">Hungatella hathewayi</name>
    <dbReference type="NCBI Taxonomy" id="154046"/>
    <lineage>
        <taxon>Bacteria</taxon>
        <taxon>Bacillati</taxon>
        <taxon>Bacillota</taxon>
        <taxon>Clostridia</taxon>
        <taxon>Lachnospirales</taxon>
        <taxon>Lachnospiraceae</taxon>
        <taxon>Hungatella</taxon>
    </lineage>
</organism>
<dbReference type="InterPro" id="IPR036890">
    <property type="entry name" value="HATPase_C_sf"/>
</dbReference>
<keyword evidence="3" id="KW-0597">Phosphoprotein</keyword>
<accession>A0A174DWV5</accession>
<feature type="transmembrane region" description="Helical" evidence="12">
    <location>
        <begin position="272"/>
        <end position="294"/>
    </location>
</feature>
<name>A0A174DWV5_9FIRM</name>
<keyword evidence="11 12" id="KW-0472">Membrane</keyword>
<keyword evidence="7 16" id="KW-0418">Kinase</keyword>
<keyword evidence="10" id="KW-0902">Two-component regulatory system</keyword>
<evidence type="ECO:0000259" key="14">
    <source>
        <dbReference type="Pfam" id="PF06580"/>
    </source>
</evidence>
<keyword evidence="6" id="KW-0547">Nucleotide-binding</keyword>
<evidence type="ECO:0000256" key="9">
    <source>
        <dbReference type="ARBA" id="ARBA00022989"/>
    </source>
</evidence>
<dbReference type="RefSeq" id="WP_055655242.1">
    <property type="nucleotide sequence ID" value="NZ_CABIXC010000005.1"/>
</dbReference>
<dbReference type="InterPro" id="IPR050640">
    <property type="entry name" value="Bact_2-comp_sensor_kinase"/>
</dbReference>
<evidence type="ECO:0000256" key="6">
    <source>
        <dbReference type="ARBA" id="ARBA00022741"/>
    </source>
</evidence>
<dbReference type="EMBL" id="CYZE01000005">
    <property type="protein sequence ID" value="CUO28350.1"/>
    <property type="molecule type" value="Genomic_DNA"/>
</dbReference>
<dbReference type="AlphaFoldDB" id="A0A174DWV5"/>
<evidence type="ECO:0000256" key="8">
    <source>
        <dbReference type="ARBA" id="ARBA00022840"/>
    </source>
</evidence>
<protein>
    <submittedName>
        <fullName evidence="15">Putative signal transduction protein with a C-terminal ATPase domain</fullName>
    </submittedName>
    <submittedName>
        <fullName evidence="16">Sensor histidine kinase</fullName>
    </submittedName>
</protein>
<feature type="transmembrane region" description="Helical" evidence="12">
    <location>
        <begin position="12"/>
        <end position="36"/>
    </location>
</feature>
<evidence type="ECO:0000256" key="10">
    <source>
        <dbReference type="ARBA" id="ARBA00023012"/>
    </source>
</evidence>
<evidence type="ECO:0000256" key="3">
    <source>
        <dbReference type="ARBA" id="ARBA00022553"/>
    </source>
</evidence>
<evidence type="ECO:0000313" key="15">
    <source>
        <dbReference type="EMBL" id="CUO28350.1"/>
    </source>
</evidence>
<dbReference type="InterPro" id="IPR010559">
    <property type="entry name" value="Sig_transdc_His_kin_internal"/>
</dbReference>
<evidence type="ECO:0000313" key="18">
    <source>
        <dbReference type="Proteomes" id="UP000261257"/>
    </source>
</evidence>
<proteinExistence type="predicted"/>
<dbReference type="Pfam" id="PF02518">
    <property type="entry name" value="HATPase_c"/>
    <property type="match status" value="1"/>
</dbReference>
<evidence type="ECO:0000256" key="7">
    <source>
        <dbReference type="ARBA" id="ARBA00022777"/>
    </source>
</evidence>
<keyword evidence="8" id="KW-0067">ATP-binding</keyword>
<reference evidence="16 18" key="2">
    <citation type="submission" date="2018-08" db="EMBL/GenBank/DDBJ databases">
        <title>A genome reference for cultivated species of the human gut microbiota.</title>
        <authorList>
            <person name="Zou Y."/>
            <person name="Xue W."/>
            <person name="Luo G."/>
        </authorList>
    </citation>
    <scope>NUCLEOTIDE SEQUENCE [LARGE SCALE GENOMIC DNA]</scope>
    <source>
        <strain evidence="16 18">TF05-11AC</strain>
    </source>
</reference>
<dbReference type="GO" id="GO:0000155">
    <property type="term" value="F:phosphorelay sensor kinase activity"/>
    <property type="evidence" value="ECO:0007669"/>
    <property type="project" value="InterPro"/>
</dbReference>
<dbReference type="EMBL" id="QSSQ01000007">
    <property type="protein sequence ID" value="RGM05360.1"/>
    <property type="molecule type" value="Genomic_DNA"/>
</dbReference>